<dbReference type="PANTHER" id="PTHR10039:SF16">
    <property type="entry name" value="GPI INOSITOL-DEACYLASE"/>
    <property type="match status" value="1"/>
</dbReference>
<accession>A0A6A6E6L1</accession>
<dbReference type="Pfam" id="PF24883">
    <property type="entry name" value="NPHP3_N"/>
    <property type="match status" value="1"/>
</dbReference>
<protein>
    <recommendedName>
        <fullName evidence="2">NACHT domain-containing protein</fullName>
    </recommendedName>
</protein>
<keyword evidence="4" id="KW-1185">Reference proteome</keyword>
<dbReference type="EMBL" id="ML994626">
    <property type="protein sequence ID" value="KAF2187577.1"/>
    <property type="molecule type" value="Genomic_DNA"/>
</dbReference>
<evidence type="ECO:0000313" key="3">
    <source>
        <dbReference type="EMBL" id="KAF2187577.1"/>
    </source>
</evidence>
<sequence length="175" mass="20393">DRFQVRESLEEHQAMIEWLSPVDPCENHETAISSHQPGTCSWIFKSEEFEKWHHRENSFLWISGFAGVGKTVLFSNVVEYVKQTDVDTGVAYFYCDFTQSECQDPRNIIGSLVAQLCSQFPYPQDLTIAYKASQSPGRKSRPRWDTLRYTLREFSKSRKVLLLIDALDECEKREE</sequence>
<organism evidence="3 4">
    <name type="scientific">Zopfia rhizophila CBS 207.26</name>
    <dbReference type="NCBI Taxonomy" id="1314779"/>
    <lineage>
        <taxon>Eukaryota</taxon>
        <taxon>Fungi</taxon>
        <taxon>Dikarya</taxon>
        <taxon>Ascomycota</taxon>
        <taxon>Pezizomycotina</taxon>
        <taxon>Dothideomycetes</taxon>
        <taxon>Dothideomycetes incertae sedis</taxon>
        <taxon>Zopfiaceae</taxon>
        <taxon>Zopfia</taxon>
    </lineage>
</organism>
<dbReference type="OrthoDB" id="195446at2759"/>
<dbReference type="SUPFAM" id="SSF52540">
    <property type="entry name" value="P-loop containing nucleoside triphosphate hydrolases"/>
    <property type="match status" value="1"/>
</dbReference>
<evidence type="ECO:0000313" key="4">
    <source>
        <dbReference type="Proteomes" id="UP000800200"/>
    </source>
</evidence>
<name>A0A6A6E6L1_9PEZI</name>
<dbReference type="Proteomes" id="UP000800200">
    <property type="component" value="Unassembled WGS sequence"/>
</dbReference>
<feature type="domain" description="NACHT" evidence="2">
    <location>
        <begin position="58"/>
        <end position="175"/>
    </location>
</feature>
<dbReference type="PROSITE" id="PS50837">
    <property type="entry name" value="NACHT"/>
    <property type="match status" value="1"/>
</dbReference>
<dbReference type="InterPro" id="IPR007111">
    <property type="entry name" value="NACHT_NTPase"/>
</dbReference>
<feature type="non-terminal residue" evidence="3">
    <location>
        <position position="1"/>
    </location>
</feature>
<evidence type="ECO:0000256" key="1">
    <source>
        <dbReference type="ARBA" id="ARBA00022737"/>
    </source>
</evidence>
<dbReference type="InterPro" id="IPR027417">
    <property type="entry name" value="P-loop_NTPase"/>
</dbReference>
<evidence type="ECO:0000259" key="2">
    <source>
        <dbReference type="PROSITE" id="PS50837"/>
    </source>
</evidence>
<gene>
    <name evidence="3" type="ORF">K469DRAFT_517615</name>
</gene>
<reference evidence="3" key="1">
    <citation type="journal article" date="2020" name="Stud. Mycol.">
        <title>101 Dothideomycetes genomes: a test case for predicting lifestyles and emergence of pathogens.</title>
        <authorList>
            <person name="Haridas S."/>
            <person name="Albert R."/>
            <person name="Binder M."/>
            <person name="Bloem J."/>
            <person name="Labutti K."/>
            <person name="Salamov A."/>
            <person name="Andreopoulos B."/>
            <person name="Baker S."/>
            <person name="Barry K."/>
            <person name="Bills G."/>
            <person name="Bluhm B."/>
            <person name="Cannon C."/>
            <person name="Castanera R."/>
            <person name="Culley D."/>
            <person name="Daum C."/>
            <person name="Ezra D."/>
            <person name="Gonzalez J."/>
            <person name="Henrissat B."/>
            <person name="Kuo A."/>
            <person name="Liang C."/>
            <person name="Lipzen A."/>
            <person name="Lutzoni F."/>
            <person name="Magnuson J."/>
            <person name="Mondo S."/>
            <person name="Nolan M."/>
            <person name="Ohm R."/>
            <person name="Pangilinan J."/>
            <person name="Park H.-J."/>
            <person name="Ramirez L."/>
            <person name="Alfaro M."/>
            <person name="Sun H."/>
            <person name="Tritt A."/>
            <person name="Yoshinaga Y."/>
            <person name="Zwiers L.-H."/>
            <person name="Turgeon B."/>
            <person name="Goodwin S."/>
            <person name="Spatafora J."/>
            <person name="Crous P."/>
            <person name="Grigoriev I."/>
        </authorList>
    </citation>
    <scope>NUCLEOTIDE SEQUENCE</scope>
    <source>
        <strain evidence="3">CBS 207.26</strain>
    </source>
</reference>
<dbReference type="PANTHER" id="PTHR10039">
    <property type="entry name" value="AMELOGENIN"/>
    <property type="match status" value="1"/>
</dbReference>
<dbReference type="InterPro" id="IPR056884">
    <property type="entry name" value="NPHP3-like_N"/>
</dbReference>
<feature type="non-terminal residue" evidence="3">
    <location>
        <position position="175"/>
    </location>
</feature>
<dbReference type="Gene3D" id="3.40.50.300">
    <property type="entry name" value="P-loop containing nucleotide triphosphate hydrolases"/>
    <property type="match status" value="1"/>
</dbReference>
<proteinExistence type="predicted"/>
<keyword evidence="1" id="KW-0677">Repeat</keyword>
<dbReference type="AlphaFoldDB" id="A0A6A6E6L1"/>